<dbReference type="Proteomes" id="UP000799779">
    <property type="component" value="Unassembled WGS sequence"/>
</dbReference>
<dbReference type="Pfam" id="PF12231">
    <property type="entry name" value="Rif1_N"/>
    <property type="match status" value="1"/>
</dbReference>
<dbReference type="InterPro" id="IPR022031">
    <property type="entry name" value="Rif1_N"/>
</dbReference>
<name>A0A6A5WS86_9PLEO</name>
<evidence type="ECO:0000313" key="9">
    <source>
        <dbReference type="EMBL" id="KAF2001935.1"/>
    </source>
</evidence>
<feature type="region of interest" description="Disordered" evidence="7">
    <location>
        <begin position="1090"/>
        <end position="1164"/>
    </location>
</feature>
<keyword evidence="10" id="KW-1185">Reference proteome</keyword>
<feature type="compositionally biased region" description="Basic and acidic residues" evidence="7">
    <location>
        <begin position="1310"/>
        <end position="1323"/>
    </location>
</feature>
<feature type="compositionally biased region" description="Basic and acidic residues" evidence="7">
    <location>
        <begin position="1538"/>
        <end position="1547"/>
    </location>
</feature>
<dbReference type="InterPro" id="IPR016024">
    <property type="entry name" value="ARM-type_fold"/>
</dbReference>
<feature type="compositionally biased region" description="Basic residues" evidence="7">
    <location>
        <begin position="1578"/>
        <end position="1587"/>
    </location>
</feature>
<sequence>MAFSTSKFETFSARPPTPPKDPQGNDVDVDLDATLSFLDDPFGAKTHATRSTAAKALLSTPEQSPSSDIAPGTGSSSAKKRVNFELLPSTKPPNALHLHTPHRSSPLRPLPQTRVSKPLKSILKASDPSATPNPTDEGAAAHNFQTFPDMLESLVKMLAQGPRSSKLDAYINLQRTMQAYEKIPDLHALTIKMGLLAQFIRRDIYAIGISKTGPDSMLITQALKFLMVLLRLPELKPAMDDEFCSVIVDRSIQVASDATMPKTIINTHLAVLMQQSFRGKVMTPARVEKILDMLDDIQDRVSGASVHAYRIRIYRKLIMQRHEVMARHTERWFKHVLNAMLSVQKDINQSAMDAAMTAAKTPGHEALVCKAVLTILNRERTDGSTYAKFIAQQLENMLGKEVAPLVPQIWAAITVLLRGSFARDRFTAFQEWMEVFQKFFGSDNELVKLHANAAFGLLVYTVNPTQSTPDSWSAIFVQVPQHQMSRKSQWKKMDMNAATSGYLTLLYYALRPMAPHDQLERYWNKLVVDYWNPLLHLSSNSTTMAACRVVTSLLSGSRKPWNEQRALELKPMVQRDELPVLDPKWVRKSLSPIIRFIETLLEAVPWTLGAGDDEPLKAMWIALLDSLVEASSKEVMVSTEMKDAIAHIVNMLRRMWNSHTSKLAIHQPKEDRWADKFCFLIEATVKKLGALRFADKCLFRNTQDEFEVAPTPSQRARVEHRVSPLLYFIKLLVSQSEGKLSDSVRLRVVQLILEPSLSAQNSRFNKLELLRDCAAEVSPALRATVSNNFWTRIATSAKNCIQEQPVDASERASRNLGKEYDMLVDILALGPGYMLESPRGRELLAAFLDVVRREAGEGAVVLAVVEKVSERILKRLAHSDTSACMSCATILLRNLPKGIQRRTLEQGRQNLWGPSSTTVRQNSFEPYNHFYPAIVSIGSEAYHNLQYDDLEPCREFIDALATSIRDCTVSNSALYLRKIQEIVSLWIIDADKKLHKKDGEVVQLHHKIVSLWEIVAQTIHTLPRKDSDVLAALEPLISAGFLSQRRAIVNMSVTTWNKTFGQQESLQYPQRLAQALRRLQKVVEISSPGLSLSKKDNENDAPMFYESEDDNMATNQRLESPRVKESPFRVSKMSSKSARLSKSPAVSGSGRRKSSRQTPKMRLRHDDSQIQFEPIVSSPTNPFEQESQILTERQQEMVARQMPTRNLFSDAGAHSEPRLRVMPSVHSPLELHSDPMSADDFAHGPSRTPLQTLASIGPFDMYLGSSPTPHSRPRSQQVLSDATNVATPNAVRTVHLEQDAEEPGSSPPRMDNEVVSTDHRSTTSRETTNRSLELKQFDAQFSVSFDEGTTFDEEMLPDAQAFAQDANPDILGTSFTTTEADQSDLPSSSVDLQLTAQINAELNARSVSSPAKAVNPPQESNSVFVDAPSQLSQSEDGGNSVQTAIFKGDTEVGETQVPSSINVPPKTSGVGSSNTNRVGDSFSVPTVDDEGVDGQGSQLDSLRRSSRFAATSSPVASSSNRKRRQSLTDSARKRRKSKNAESQEEGHSLSQALTELAEHDNMSDCIVVASTPKEASPQKRRRGRKPRLSSQSPFIVADAQTLVLETTRKQSLRHSTSNLSQVENQTDVVVDDTPAPKRGRGRPPKKSPGKPSPRVGSQATSQIAEVKHTSHAQVAAQRSSSVAPPNLEPEPENSVAEPEAMETEPEFSPEGDEISQAAEELVTSGEPVHRQQQVLAPPETATANRSFAERVILTPRSVLARLRRVIADCSQLVLGRQEEREFDDVLFDLRVTVHAAGARGGRQGQ</sequence>
<evidence type="ECO:0000256" key="2">
    <source>
        <dbReference type="ARBA" id="ARBA00004574"/>
    </source>
</evidence>
<feature type="region of interest" description="Disordered" evidence="7">
    <location>
        <begin position="1450"/>
        <end position="1549"/>
    </location>
</feature>
<keyword evidence="5" id="KW-0539">Nucleus</keyword>
<evidence type="ECO:0000256" key="4">
    <source>
        <dbReference type="ARBA" id="ARBA00022895"/>
    </source>
</evidence>
<feature type="compositionally biased region" description="Polar residues" evidence="7">
    <location>
        <begin position="1132"/>
        <end position="1146"/>
    </location>
</feature>
<feature type="compositionally biased region" description="Acidic residues" evidence="7">
    <location>
        <begin position="1699"/>
        <end position="1713"/>
    </location>
</feature>
<dbReference type="EMBL" id="ML977580">
    <property type="protein sequence ID" value="KAF2001935.1"/>
    <property type="molecule type" value="Genomic_DNA"/>
</dbReference>
<feature type="region of interest" description="Disordered" evidence="7">
    <location>
        <begin position="1"/>
        <end position="28"/>
    </location>
</feature>
<feature type="compositionally biased region" description="Low complexity" evidence="7">
    <location>
        <begin position="1671"/>
        <end position="1683"/>
    </location>
</feature>
<comment type="subcellular location">
    <subcellularLocation>
        <location evidence="2">Chromosome</location>
        <location evidence="2">Telomere</location>
    </subcellularLocation>
    <subcellularLocation>
        <location evidence="1">Nucleus</location>
    </subcellularLocation>
</comment>
<keyword evidence="6" id="KW-0131">Cell cycle</keyword>
<dbReference type="GO" id="GO:0140445">
    <property type="term" value="C:chromosome, telomeric repeat region"/>
    <property type="evidence" value="ECO:0007669"/>
    <property type="project" value="TreeGrafter"/>
</dbReference>
<feature type="compositionally biased region" description="Basic residues" evidence="7">
    <location>
        <begin position="1150"/>
        <end position="1163"/>
    </location>
</feature>
<evidence type="ECO:0000256" key="7">
    <source>
        <dbReference type="SAM" id="MobiDB-lite"/>
    </source>
</evidence>
<reference evidence="9" key="1">
    <citation type="journal article" date="2020" name="Stud. Mycol.">
        <title>101 Dothideomycetes genomes: a test case for predicting lifestyles and emergence of pathogens.</title>
        <authorList>
            <person name="Haridas S."/>
            <person name="Albert R."/>
            <person name="Binder M."/>
            <person name="Bloem J."/>
            <person name="Labutti K."/>
            <person name="Salamov A."/>
            <person name="Andreopoulos B."/>
            <person name="Baker S."/>
            <person name="Barry K."/>
            <person name="Bills G."/>
            <person name="Bluhm B."/>
            <person name="Cannon C."/>
            <person name="Castanera R."/>
            <person name="Culley D."/>
            <person name="Daum C."/>
            <person name="Ezra D."/>
            <person name="Gonzalez J."/>
            <person name="Henrissat B."/>
            <person name="Kuo A."/>
            <person name="Liang C."/>
            <person name="Lipzen A."/>
            <person name="Lutzoni F."/>
            <person name="Magnuson J."/>
            <person name="Mondo S."/>
            <person name="Nolan M."/>
            <person name="Ohm R."/>
            <person name="Pangilinan J."/>
            <person name="Park H.-J."/>
            <person name="Ramirez L."/>
            <person name="Alfaro M."/>
            <person name="Sun H."/>
            <person name="Tritt A."/>
            <person name="Yoshinaga Y."/>
            <person name="Zwiers L.-H."/>
            <person name="Turgeon B."/>
            <person name="Goodwin S."/>
            <person name="Spatafora J."/>
            <person name="Crous P."/>
            <person name="Grigoriev I."/>
        </authorList>
    </citation>
    <scope>NUCLEOTIDE SEQUENCE</scope>
    <source>
        <strain evidence="9">CBS 123094</strain>
    </source>
</reference>
<dbReference type="PANTHER" id="PTHR22928">
    <property type="entry name" value="TELOMERE-ASSOCIATED PROTEIN RIF1"/>
    <property type="match status" value="1"/>
</dbReference>
<proteinExistence type="predicted"/>
<evidence type="ECO:0000256" key="3">
    <source>
        <dbReference type="ARBA" id="ARBA00022454"/>
    </source>
</evidence>
<feature type="region of interest" description="Disordered" evidence="7">
    <location>
        <begin position="1612"/>
        <end position="1738"/>
    </location>
</feature>
<keyword evidence="3" id="KW-0158">Chromosome</keyword>
<feature type="compositionally biased region" description="Polar residues" evidence="7">
    <location>
        <begin position="60"/>
        <end position="77"/>
    </location>
</feature>
<feature type="domain" description="Telomere-associated protein Rif1 N-terminal" evidence="8">
    <location>
        <begin position="158"/>
        <end position="527"/>
    </location>
</feature>
<gene>
    <name evidence="9" type="ORF">P154DRAFT_463475</name>
</gene>
<evidence type="ECO:0000256" key="6">
    <source>
        <dbReference type="ARBA" id="ARBA00023306"/>
    </source>
</evidence>
<feature type="region of interest" description="Disordered" evidence="7">
    <location>
        <begin position="1569"/>
        <end position="1593"/>
    </location>
</feature>
<evidence type="ECO:0000259" key="8">
    <source>
        <dbReference type="Pfam" id="PF12231"/>
    </source>
</evidence>
<feature type="compositionally biased region" description="Polar residues" evidence="7">
    <location>
        <begin position="1613"/>
        <end position="1627"/>
    </location>
</feature>
<protein>
    <recommendedName>
        <fullName evidence="8">Telomere-associated protein Rif1 N-terminal domain-containing protein</fullName>
    </recommendedName>
</protein>
<feature type="compositionally biased region" description="Polar residues" evidence="7">
    <location>
        <begin position="1508"/>
        <end position="1519"/>
    </location>
</feature>
<feature type="compositionally biased region" description="Polar residues" evidence="7">
    <location>
        <begin position="1265"/>
        <end position="1287"/>
    </location>
</feature>
<dbReference type="SUPFAM" id="SSF48371">
    <property type="entry name" value="ARM repeat"/>
    <property type="match status" value="1"/>
</dbReference>
<evidence type="ECO:0000256" key="5">
    <source>
        <dbReference type="ARBA" id="ARBA00023242"/>
    </source>
</evidence>
<dbReference type="OrthoDB" id="5399929at2759"/>
<feature type="compositionally biased region" description="Basic residues" evidence="7">
    <location>
        <begin position="1637"/>
        <end position="1648"/>
    </location>
</feature>
<dbReference type="GO" id="GO:0005634">
    <property type="term" value="C:nucleus"/>
    <property type="evidence" value="ECO:0007669"/>
    <property type="project" value="UniProtKB-SubCell"/>
</dbReference>
<accession>A0A6A5WS86</accession>
<evidence type="ECO:0000313" key="10">
    <source>
        <dbReference type="Proteomes" id="UP000799779"/>
    </source>
</evidence>
<organism evidence="9 10">
    <name type="scientific">Amniculicola lignicola CBS 123094</name>
    <dbReference type="NCBI Taxonomy" id="1392246"/>
    <lineage>
        <taxon>Eukaryota</taxon>
        <taxon>Fungi</taxon>
        <taxon>Dikarya</taxon>
        <taxon>Ascomycota</taxon>
        <taxon>Pezizomycotina</taxon>
        <taxon>Dothideomycetes</taxon>
        <taxon>Pleosporomycetidae</taxon>
        <taxon>Pleosporales</taxon>
        <taxon>Amniculicolaceae</taxon>
        <taxon>Amniculicola</taxon>
    </lineage>
</organism>
<dbReference type="GO" id="GO:0000723">
    <property type="term" value="P:telomere maintenance"/>
    <property type="evidence" value="ECO:0007669"/>
    <property type="project" value="TreeGrafter"/>
</dbReference>
<dbReference type="PANTHER" id="PTHR22928:SF3">
    <property type="entry name" value="TELOMERE-ASSOCIATED PROTEIN RIF1"/>
    <property type="match status" value="1"/>
</dbReference>
<feature type="region of interest" description="Disordered" evidence="7">
    <location>
        <begin position="1262"/>
        <end position="1331"/>
    </location>
</feature>
<evidence type="ECO:0000256" key="1">
    <source>
        <dbReference type="ARBA" id="ARBA00004123"/>
    </source>
</evidence>
<keyword evidence="4" id="KW-0779">Telomere</keyword>
<feature type="region of interest" description="Disordered" evidence="7">
    <location>
        <begin position="50"/>
        <end position="113"/>
    </location>
</feature>
<feature type="compositionally biased region" description="Polar residues" evidence="7">
    <location>
        <begin position="1469"/>
        <end position="1478"/>
    </location>
</feature>